<dbReference type="EMBL" id="JBBXMP010000002">
    <property type="protein sequence ID" value="KAL0072209.1"/>
    <property type="molecule type" value="Genomic_DNA"/>
</dbReference>
<feature type="region of interest" description="Disordered" evidence="1">
    <location>
        <begin position="147"/>
        <end position="176"/>
    </location>
</feature>
<evidence type="ECO:0000313" key="2">
    <source>
        <dbReference type="EMBL" id="KAL0072209.1"/>
    </source>
</evidence>
<name>A0ABR3AFL2_9AGAR</name>
<proteinExistence type="predicted"/>
<reference evidence="2 3" key="1">
    <citation type="submission" date="2024-05" db="EMBL/GenBank/DDBJ databases">
        <title>A draft genome resource for the thread blight pathogen Marasmius tenuissimus strain MS-2.</title>
        <authorList>
            <person name="Yulfo-Soto G.E."/>
            <person name="Baruah I.K."/>
            <person name="Amoako-Attah I."/>
            <person name="Bukari Y."/>
            <person name="Meinhardt L.W."/>
            <person name="Bailey B.A."/>
            <person name="Cohen S.P."/>
        </authorList>
    </citation>
    <scope>NUCLEOTIDE SEQUENCE [LARGE SCALE GENOMIC DNA]</scope>
    <source>
        <strain evidence="2 3">MS-2</strain>
    </source>
</reference>
<accession>A0ABR3AFL2</accession>
<comment type="caution">
    <text evidence="2">The sequence shown here is derived from an EMBL/GenBank/DDBJ whole genome shotgun (WGS) entry which is preliminary data.</text>
</comment>
<feature type="region of interest" description="Disordered" evidence="1">
    <location>
        <begin position="207"/>
        <end position="254"/>
    </location>
</feature>
<keyword evidence="3" id="KW-1185">Reference proteome</keyword>
<evidence type="ECO:0000313" key="3">
    <source>
        <dbReference type="Proteomes" id="UP001437256"/>
    </source>
</evidence>
<organism evidence="2 3">
    <name type="scientific">Marasmius tenuissimus</name>
    <dbReference type="NCBI Taxonomy" id="585030"/>
    <lineage>
        <taxon>Eukaryota</taxon>
        <taxon>Fungi</taxon>
        <taxon>Dikarya</taxon>
        <taxon>Basidiomycota</taxon>
        <taxon>Agaricomycotina</taxon>
        <taxon>Agaricomycetes</taxon>
        <taxon>Agaricomycetidae</taxon>
        <taxon>Agaricales</taxon>
        <taxon>Marasmiineae</taxon>
        <taxon>Marasmiaceae</taxon>
        <taxon>Marasmius</taxon>
    </lineage>
</organism>
<protein>
    <submittedName>
        <fullName evidence="2">Uncharacterized protein</fullName>
    </submittedName>
</protein>
<gene>
    <name evidence="2" type="ORF">AAF712_001134</name>
</gene>
<dbReference type="Proteomes" id="UP001437256">
    <property type="component" value="Unassembled WGS sequence"/>
</dbReference>
<sequence length="254" mass="27897">MANIQSPVFHDESYNNVDYGKQLFELPADVLAPHPDLFDIELDSSLAALDPFQFELLEVNHTEAFTRLRSDTPTCGPPSTITVSSESASAYDSFSSYSESIYNYPKSPFDTQTNYSLPLDLEMDFQRQLDVATSDYGVNLLESVDPNSYTNLPPTPPRSPPSANNGKVFARSSYSDYGPSSRVMPNDYYGQATYGATLTPATATVSPTHVSAQLPPAIPLPQSNEDVKGDPRKKYKCSVCPRGRSHVSSSIYSH</sequence>
<evidence type="ECO:0000256" key="1">
    <source>
        <dbReference type="SAM" id="MobiDB-lite"/>
    </source>
</evidence>